<dbReference type="SUPFAM" id="SSF55961">
    <property type="entry name" value="Bet v1-like"/>
    <property type="match status" value="1"/>
</dbReference>
<sequence length="230" mass="23535">MEFNNEFVVSATPDDAWALLTDVPRIAPCMPGASVTEKDDGSYEGTVAVKVGPIKVTYGGTATFRERDTARRRLVLDAGGHEKSGKGSAEAVVTVDLVPEGSAKTRVVVSTQLQITGKVAQFGRSAMADVGARIVGQFADNLEALLAEGQSTDAAGRSGQPTAVRPAAGGPADAGSGGSELNALDFVGPLARRYAPVAGAFVGGALSAWLITRLRGRHAPAAPALPAVRP</sequence>
<evidence type="ECO:0000313" key="2">
    <source>
        <dbReference type="EMBL" id="GEB49054.1"/>
    </source>
</evidence>
<protein>
    <submittedName>
        <fullName evidence="2">Carbon monoxide dehydrogenase subunit G</fullName>
    </submittedName>
</protein>
<dbReference type="AlphaFoldDB" id="A0A4Y3QUH9"/>
<proteinExistence type="predicted"/>
<feature type="region of interest" description="Disordered" evidence="1">
    <location>
        <begin position="151"/>
        <end position="178"/>
    </location>
</feature>
<dbReference type="PANTHER" id="PTHR38588">
    <property type="entry name" value="BLL0334 PROTEIN"/>
    <property type="match status" value="1"/>
</dbReference>
<dbReference type="EMBL" id="BJMM01000006">
    <property type="protein sequence ID" value="GEB49054.1"/>
    <property type="molecule type" value="Genomic_DNA"/>
</dbReference>
<keyword evidence="3" id="KW-1185">Reference proteome</keyword>
<comment type="caution">
    <text evidence="2">The sequence shown here is derived from an EMBL/GenBank/DDBJ whole genome shotgun (WGS) entry which is preliminary data.</text>
</comment>
<dbReference type="Proteomes" id="UP000319210">
    <property type="component" value="Unassembled WGS sequence"/>
</dbReference>
<dbReference type="CDD" id="cd07823">
    <property type="entry name" value="SRPBCC_5"/>
    <property type="match status" value="1"/>
</dbReference>
<name>A0A4Y3QUH9_STRCI</name>
<dbReference type="Pfam" id="PF06240">
    <property type="entry name" value="COXG"/>
    <property type="match status" value="1"/>
</dbReference>
<reference evidence="2 3" key="1">
    <citation type="submission" date="2019-06" db="EMBL/GenBank/DDBJ databases">
        <title>Whole genome shotgun sequence of Streptomyces cacaoi subsp. cacaoi NBRC 12748.</title>
        <authorList>
            <person name="Hosoyama A."/>
            <person name="Uohara A."/>
            <person name="Ohji S."/>
            <person name="Ichikawa N."/>
        </authorList>
    </citation>
    <scope>NUCLEOTIDE SEQUENCE [LARGE SCALE GENOMIC DNA]</scope>
    <source>
        <strain evidence="2 3">NBRC 12748</strain>
    </source>
</reference>
<dbReference type="RefSeq" id="WP_086816286.1">
    <property type="nucleotide sequence ID" value="NZ_BJMM01000006.1"/>
</dbReference>
<dbReference type="PANTHER" id="PTHR38588:SF1">
    <property type="entry name" value="BLL0334 PROTEIN"/>
    <property type="match status" value="1"/>
</dbReference>
<dbReference type="Gene3D" id="3.30.530.20">
    <property type="match status" value="1"/>
</dbReference>
<dbReference type="InterPro" id="IPR010419">
    <property type="entry name" value="CO_DH_gsu"/>
</dbReference>
<organism evidence="2 3">
    <name type="scientific">Streptomyces cacaoi</name>
    <dbReference type="NCBI Taxonomy" id="1898"/>
    <lineage>
        <taxon>Bacteria</taxon>
        <taxon>Bacillati</taxon>
        <taxon>Actinomycetota</taxon>
        <taxon>Actinomycetes</taxon>
        <taxon>Kitasatosporales</taxon>
        <taxon>Streptomycetaceae</taxon>
        <taxon>Streptomyces</taxon>
    </lineage>
</organism>
<evidence type="ECO:0000313" key="3">
    <source>
        <dbReference type="Proteomes" id="UP000319210"/>
    </source>
</evidence>
<gene>
    <name evidence="2" type="ORF">SCA03_16050</name>
</gene>
<dbReference type="OrthoDB" id="9808623at2"/>
<dbReference type="InterPro" id="IPR023393">
    <property type="entry name" value="START-like_dom_sf"/>
</dbReference>
<evidence type="ECO:0000256" key="1">
    <source>
        <dbReference type="SAM" id="MobiDB-lite"/>
    </source>
</evidence>
<accession>A0A4Y3QUH9</accession>